<dbReference type="AlphaFoldDB" id="A0A2H0UJG6"/>
<protein>
    <recommendedName>
        <fullName evidence="5 6">Large ribosomal subunit protein uL16</fullName>
    </recommendedName>
</protein>
<gene>
    <name evidence="6" type="primary">rplP</name>
    <name evidence="10" type="ORF">COU13_00250</name>
</gene>
<dbReference type="InterPro" id="IPR000114">
    <property type="entry name" value="Ribosomal_uL16_bact-type"/>
</dbReference>
<evidence type="ECO:0000256" key="5">
    <source>
        <dbReference type="ARBA" id="ARBA00035198"/>
    </source>
</evidence>
<evidence type="ECO:0000313" key="11">
    <source>
        <dbReference type="Proteomes" id="UP000230706"/>
    </source>
</evidence>
<proteinExistence type="inferred from homology"/>
<dbReference type="CDD" id="cd01433">
    <property type="entry name" value="Ribosomal_L16_L10e"/>
    <property type="match status" value="1"/>
</dbReference>
<dbReference type="InterPro" id="IPR020798">
    <property type="entry name" value="Ribosomal_uL16_CS"/>
</dbReference>
<dbReference type="SUPFAM" id="SSF54686">
    <property type="entry name" value="Ribosomal protein L16p/L10e"/>
    <property type="match status" value="1"/>
</dbReference>
<keyword evidence="6 8" id="KW-0694">RNA-binding</keyword>
<accession>A0A2H0UJG6</accession>
<dbReference type="Gene3D" id="3.90.1170.10">
    <property type="entry name" value="Ribosomal protein L10e/L16"/>
    <property type="match status" value="1"/>
</dbReference>
<comment type="function">
    <text evidence="6 8">Binds 23S rRNA and is also seen to make contacts with the A and possibly P site tRNAs.</text>
</comment>
<dbReference type="GO" id="GO:0019843">
    <property type="term" value="F:rRNA binding"/>
    <property type="evidence" value="ECO:0007669"/>
    <property type="project" value="UniProtKB-UniRule"/>
</dbReference>
<evidence type="ECO:0000256" key="9">
    <source>
        <dbReference type="SAM" id="MobiDB-lite"/>
    </source>
</evidence>
<keyword evidence="2 6" id="KW-0820">tRNA-binding</keyword>
<dbReference type="EMBL" id="PFBF01000004">
    <property type="protein sequence ID" value="PIR86548.1"/>
    <property type="molecule type" value="Genomic_DNA"/>
</dbReference>
<organism evidence="10 11">
    <name type="scientific">Candidatus Kaiserbacteria bacterium CG10_big_fil_rev_8_21_14_0_10_43_70</name>
    <dbReference type="NCBI Taxonomy" id="1974605"/>
    <lineage>
        <taxon>Bacteria</taxon>
        <taxon>Candidatus Kaiseribacteriota</taxon>
    </lineage>
</organism>
<evidence type="ECO:0000256" key="1">
    <source>
        <dbReference type="ARBA" id="ARBA00008931"/>
    </source>
</evidence>
<dbReference type="NCBIfam" id="TIGR01164">
    <property type="entry name" value="rplP_bact"/>
    <property type="match status" value="1"/>
</dbReference>
<evidence type="ECO:0000256" key="6">
    <source>
        <dbReference type="HAMAP-Rule" id="MF_01342"/>
    </source>
</evidence>
<keyword evidence="3 6" id="KW-0689">Ribosomal protein</keyword>
<dbReference type="Proteomes" id="UP000230706">
    <property type="component" value="Unassembled WGS sequence"/>
</dbReference>
<feature type="region of interest" description="Disordered" evidence="9">
    <location>
        <begin position="1"/>
        <end position="27"/>
    </location>
</feature>
<dbReference type="PROSITE" id="PS00586">
    <property type="entry name" value="RIBOSOMAL_L16_1"/>
    <property type="match status" value="1"/>
</dbReference>
<comment type="similarity">
    <text evidence="1 6 7">Belongs to the universal ribosomal protein uL16 family.</text>
</comment>
<evidence type="ECO:0000256" key="3">
    <source>
        <dbReference type="ARBA" id="ARBA00022980"/>
    </source>
</evidence>
<dbReference type="HAMAP" id="MF_01342">
    <property type="entry name" value="Ribosomal_uL16"/>
    <property type="match status" value="1"/>
</dbReference>
<evidence type="ECO:0000256" key="7">
    <source>
        <dbReference type="RuleBase" id="RU004413"/>
    </source>
</evidence>
<keyword evidence="6 8" id="KW-0699">rRNA-binding</keyword>
<reference evidence="11" key="1">
    <citation type="submission" date="2017-09" db="EMBL/GenBank/DDBJ databases">
        <title>Depth-based differentiation of microbial function through sediment-hosted aquifers and enrichment of novel symbionts in the deep terrestrial subsurface.</title>
        <authorList>
            <person name="Probst A.J."/>
            <person name="Ladd B."/>
            <person name="Jarett J.K."/>
            <person name="Geller-Mcgrath D.E."/>
            <person name="Sieber C.M.K."/>
            <person name="Emerson J.B."/>
            <person name="Anantharaman K."/>
            <person name="Thomas B.C."/>
            <person name="Malmstrom R."/>
            <person name="Stieglmeier M."/>
            <person name="Klingl A."/>
            <person name="Woyke T."/>
            <person name="Ryan C.M."/>
            <person name="Banfield J.F."/>
        </authorList>
    </citation>
    <scope>NUCLEOTIDE SEQUENCE [LARGE SCALE GENOMIC DNA]</scope>
</reference>
<evidence type="ECO:0000313" key="10">
    <source>
        <dbReference type="EMBL" id="PIR86548.1"/>
    </source>
</evidence>
<dbReference type="PRINTS" id="PR00060">
    <property type="entry name" value="RIBOSOMALL16"/>
</dbReference>
<evidence type="ECO:0000256" key="2">
    <source>
        <dbReference type="ARBA" id="ARBA00022555"/>
    </source>
</evidence>
<dbReference type="InterPro" id="IPR036920">
    <property type="entry name" value="Ribosomal_uL16_sf"/>
</dbReference>
<evidence type="ECO:0000256" key="4">
    <source>
        <dbReference type="ARBA" id="ARBA00023274"/>
    </source>
</evidence>
<dbReference type="FunFam" id="3.90.1170.10:FF:000001">
    <property type="entry name" value="50S ribosomal protein L16"/>
    <property type="match status" value="1"/>
</dbReference>
<dbReference type="InterPro" id="IPR047873">
    <property type="entry name" value="Ribosomal_uL16"/>
</dbReference>
<comment type="caution">
    <text evidence="10">The sequence shown here is derived from an EMBL/GenBank/DDBJ whole genome shotgun (WGS) entry which is preliminary data.</text>
</comment>
<name>A0A2H0UJG6_9BACT</name>
<dbReference type="PANTHER" id="PTHR12220">
    <property type="entry name" value="50S/60S RIBOSOMAL PROTEIN L16"/>
    <property type="match status" value="1"/>
</dbReference>
<dbReference type="GO" id="GO:0000049">
    <property type="term" value="F:tRNA binding"/>
    <property type="evidence" value="ECO:0007669"/>
    <property type="project" value="UniProtKB-KW"/>
</dbReference>
<keyword evidence="4 6" id="KW-0687">Ribonucleoprotein</keyword>
<dbReference type="InterPro" id="IPR016180">
    <property type="entry name" value="Ribosomal_uL16_dom"/>
</dbReference>
<dbReference type="GO" id="GO:0006412">
    <property type="term" value="P:translation"/>
    <property type="evidence" value="ECO:0007669"/>
    <property type="project" value="UniProtKB-UniRule"/>
</dbReference>
<sequence length="140" mass="15436">MLSPKKTKFRKWQTARKHPEKRKSPAGRGITIAFGSVGLKALTPSRVTSNQIEAARRVIVRTAGKGAKMWIRIFPDRPITKKAAEVGMGKGKGDLDHYVADVRPGHVMFEVDGAPINVAKDALRKAGMKLPLKVKVVERE</sequence>
<dbReference type="GO" id="GO:0003735">
    <property type="term" value="F:structural constituent of ribosome"/>
    <property type="evidence" value="ECO:0007669"/>
    <property type="project" value="InterPro"/>
</dbReference>
<dbReference type="Pfam" id="PF00252">
    <property type="entry name" value="Ribosomal_L16"/>
    <property type="match status" value="1"/>
</dbReference>
<evidence type="ECO:0000256" key="8">
    <source>
        <dbReference type="RuleBase" id="RU004414"/>
    </source>
</evidence>
<dbReference type="PANTHER" id="PTHR12220:SF13">
    <property type="entry name" value="LARGE RIBOSOMAL SUBUNIT PROTEIN UL16M"/>
    <property type="match status" value="1"/>
</dbReference>
<comment type="subunit">
    <text evidence="6 8">Part of the 50S ribosomal subunit.</text>
</comment>
<feature type="compositionally biased region" description="Basic residues" evidence="9">
    <location>
        <begin position="1"/>
        <end position="25"/>
    </location>
</feature>
<dbReference type="GO" id="GO:0022625">
    <property type="term" value="C:cytosolic large ribosomal subunit"/>
    <property type="evidence" value="ECO:0007669"/>
    <property type="project" value="TreeGrafter"/>
</dbReference>